<reference evidence="2 3" key="1">
    <citation type="submission" date="2020-04" db="EMBL/GenBank/DDBJ databases">
        <authorList>
            <person name="Yin C."/>
        </authorList>
    </citation>
    <scope>NUCLEOTIDE SEQUENCE [LARGE SCALE GENOMIC DNA]</scope>
    <source>
        <strain evidence="2 3">Ak56</strain>
    </source>
</reference>
<dbReference type="InterPro" id="IPR051332">
    <property type="entry name" value="Fosfomycin_Res_Enzymes"/>
</dbReference>
<dbReference type="Gene3D" id="3.10.180.10">
    <property type="entry name" value="2,3-Dihydroxybiphenyl 1,2-Dioxygenase, domain 1"/>
    <property type="match status" value="1"/>
</dbReference>
<dbReference type="PANTHER" id="PTHR36113:SF3">
    <property type="entry name" value="SLL5075 PROTEIN"/>
    <property type="match status" value="1"/>
</dbReference>
<dbReference type="PROSITE" id="PS51819">
    <property type="entry name" value="VOC"/>
    <property type="match status" value="1"/>
</dbReference>
<keyword evidence="3" id="KW-1185">Reference proteome</keyword>
<evidence type="ECO:0000313" key="2">
    <source>
        <dbReference type="EMBL" id="NLR80824.1"/>
    </source>
</evidence>
<dbReference type="RefSeq" id="WP_168740458.1">
    <property type="nucleotide sequence ID" value="NZ_JABAHZ010000004.1"/>
</dbReference>
<proteinExistence type="predicted"/>
<dbReference type="AlphaFoldDB" id="A0A847SKZ0"/>
<dbReference type="EMBL" id="JABAHZ010000004">
    <property type="protein sequence ID" value="NLR80824.1"/>
    <property type="molecule type" value="Genomic_DNA"/>
</dbReference>
<evidence type="ECO:0000313" key="3">
    <source>
        <dbReference type="Proteomes" id="UP000552864"/>
    </source>
</evidence>
<comment type="caution">
    <text evidence="2">The sequence shown here is derived from an EMBL/GenBank/DDBJ whole genome shotgun (WGS) entry which is preliminary data.</text>
</comment>
<name>A0A847SKZ0_9BACT</name>
<accession>A0A847SKZ0</accession>
<evidence type="ECO:0000259" key="1">
    <source>
        <dbReference type="PROSITE" id="PS51819"/>
    </source>
</evidence>
<dbReference type="PANTHER" id="PTHR36113">
    <property type="entry name" value="LYASE, PUTATIVE-RELATED-RELATED"/>
    <property type="match status" value="1"/>
</dbReference>
<dbReference type="SUPFAM" id="SSF54593">
    <property type="entry name" value="Glyoxalase/Bleomycin resistance protein/Dihydroxybiphenyl dioxygenase"/>
    <property type="match status" value="1"/>
</dbReference>
<organism evidence="2 3">
    <name type="scientific">Chitinophaga eiseniae</name>
    <dbReference type="NCBI Taxonomy" id="634771"/>
    <lineage>
        <taxon>Bacteria</taxon>
        <taxon>Pseudomonadati</taxon>
        <taxon>Bacteroidota</taxon>
        <taxon>Chitinophagia</taxon>
        <taxon>Chitinophagales</taxon>
        <taxon>Chitinophagaceae</taxon>
        <taxon>Chitinophaga</taxon>
    </lineage>
</organism>
<dbReference type="InterPro" id="IPR004360">
    <property type="entry name" value="Glyas_Fos-R_dOase_dom"/>
</dbReference>
<dbReference type="InterPro" id="IPR037523">
    <property type="entry name" value="VOC_core"/>
</dbReference>
<feature type="domain" description="VOC" evidence="1">
    <location>
        <begin position="2"/>
        <end position="120"/>
    </location>
</feature>
<dbReference type="Proteomes" id="UP000552864">
    <property type="component" value="Unassembled WGS sequence"/>
</dbReference>
<dbReference type="CDD" id="cd06587">
    <property type="entry name" value="VOC"/>
    <property type="match status" value="1"/>
</dbReference>
<gene>
    <name evidence="2" type="ORF">HGH91_19495</name>
</gene>
<sequence>MQLNHLNLSVQDVPATRALFETYFDFTCTDPKPNDALSVLKGPDNFVLVLMHQRFNEKGNHTYPDAFHIGFYLDSQAAVNQMHERLLQGGIPATQAPQFMRKTYGFYFSFDTFLIEVTTPVND</sequence>
<dbReference type="InterPro" id="IPR029068">
    <property type="entry name" value="Glyas_Bleomycin-R_OHBP_Dase"/>
</dbReference>
<dbReference type="Pfam" id="PF00903">
    <property type="entry name" value="Glyoxalase"/>
    <property type="match status" value="1"/>
</dbReference>
<protein>
    <submittedName>
        <fullName evidence="2">VOC family protein</fullName>
    </submittedName>
</protein>